<dbReference type="InterPro" id="IPR010919">
    <property type="entry name" value="SAND-like_dom_sf"/>
</dbReference>
<accession>A0A1W5IXE9</accession>
<feature type="compositionally biased region" description="Low complexity" evidence="1">
    <location>
        <begin position="766"/>
        <end position="783"/>
    </location>
</feature>
<feature type="compositionally biased region" description="Pro residues" evidence="1">
    <location>
        <begin position="385"/>
        <end position="396"/>
    </location>
</feature>
<feature type="compositionally biased region" description="Low complexity" evidence="1">
    <location>
        <begin position="299"/>
        <end position="308"/>
    </location>
</feature>
<feature type="compositionally biased region" description="Low complexity" evidence="1">
    <location>
        <begin position="645"/>
        <end position="663"/>
    </location>
</feature>
<organism evidence="2">
    <name type="scientific">Pandorina morum</name>
    <name type="common">Freshwater green alga</name>
    <name type="synonym">Volvox morum</name>
    <dbReference type="NCBI Taxonomy" id="33099"/>
    <lineage>
        <taxon>Eukaryota</taxon>
        <taxon>Viridiplantae</taxon>
        <taxon>Chlorophyta</taxon>
        <taxon>core chlorophytes</taxon>
        <taxon>Chlorophyceae</taxon>
        <taxon>CS clade</taxon>
        <taxon>Chlamydomonadales</taxon>
        <taxon>Volvocaceae</taxon>
        <taxon>Pandorina</taxon>
    </lineage>
</organism>
<feature type="region of interest" description="Disordered" evidence="1">
    <location>
        <begin position="152"/>
        <end position="240"/>
    </location>
</feature>
<feature type="compositionally biased region" description="Basic and acidic residues" evidence="1">
    <location>
        <begin position="1249"/>
        <end position="1259"/>
    </location>
</feature>
<feature type="compositionally biased region" description="Low complexity" evidence="1">
    <location>
        <begin position="609"/>
        <end position="625"/>
    </location>
</feature>
<feature type="compositionally biased region" description="Pro residues" evidence="1">
    <location>
        <begin position="343"/>
        <end position="352"/>
    </location>
</feature>
<feature type="compositionally biased region" description="Basic and acidic residues" evidence="1">
    <location>
        <begin position="1052"/>
        <end position="1063"/>
    </location>
</feature>
<dbReference type="Gene3D" id="3.10.390.10">
    <property type="entry name" value="SAND domain-like"/>
    <property type="match status" value="1"/>
</dbReference>
<gene>
    <name evidence="2" type="primary">regA</name>
</gene>
<feature type="compositionally biased region" description="Low complexity" evidence="1">
    <location>
        <begin position="1116"/>
        <end position="1127"/>
    </location>
</feature>
<feature type="compositionally biased region" description="Pro residues" evidence="1">
    <location>
        <begin position="281"/>
        <end position="292"/>
    </location>
</feature>
<feature type="region of interest" description="Disordered" evidence="1">
    <location>
        <begin position="1052"/>
        <end position="1259"/>
    </location>
</feature>
<feature type="compositionally biased region" description="Pro residues" evidence="1">
    <location>
        <begin position="713"/>
        <end position="722"/>
    </location>
</feature>
<name>A0A1W5IXE9_PANMO</name>
<feature type="compositionally biased region" description="Basic and acidic residues" evidence="1">
    <location>
        <begin position="171"/>
        <end position="185"/>
    </location>
</feature>
<feature type="region of interest" description="Disordered" evidence="1">
    <location>
        <begin position="1"/>
        <end position="138"/>
    </location>
</feature>
<evidence type="ECO:0000313" key="2">
    <source>
        <dbReference type="EMBL" id="ALD82611.1"/>
    </source>
</evidence>
<feature type="compositionally biased region" description="Basic and acidic residues" evidence="1">
    <location>
        <begin position="851"/>
        <end position="862"/>
    </location>
</feature>
<feature type="compositionally biased region" description="Pro residues" evidence="1">
    <location>
        <begin position="83"/>
        <end position="95"/>
    </location>
</feature>
<feature type="compositionally biased region" description="Low complexity" evidence="1">
    <location>
        <begin position="16"/>
        <end position="82"/>
    </location>
</feature>
<reference evidence="2" key="2">
    <citation type="journal article" date="2017" name="J. Evol. Biol.">
        <title>Genetic Basis for Soma is Present in Undifferentiated Volvocine Green Algae.</title>
        <authorList>
            <person name="Grochau-Wright Z.I."/>
            <person name="Hanschen E.R."/>
            <person name="Ferris P.J."/>
            <person name="Hamaji T."/>
            <person name="Nozaki H."/>
            <person name="Olson B.J.S.C."/>
            <person name="Michod R.E."/>
        </authorList>
    </citation>
    <scope>NUCLEOTIDE SEQUENCE</scope>
    <source>
        <strain evidence="2">UTEX 1727</strain>
    </source>
</reference>
<feature type="compositionally biased region" description="Acidic residues" evidence="1">
    <location>
        <begin position="1"/>
        <end position="10"/>
    </location>
</feature>
<feature type="region of interest" description="Disordered" evidence="1">
    <location>
        <begin position="556"/>
        <end position="1024"/>
    </location>
</feature>
<feature type="compositionally biased region" description="Basic and acidic residues" evidence="1">
    <location>
        <begin position="962"/>
        <end position="985"/>
    </location>
</feature>
<feature type="compositionally biased region" description="Gly residues" evidence="1">
    <location>
        <begin position="664"/>
        <end position="673"/>
    </location>
</feature>
<reference evidence="2" key="1">
    <citation type="submission" date="2015-07" db="EMBL/GenBank/DDBJ databases">
        <authorList>
            <person name="Noorani M."/>
        </authorList>
    </citation>
    <scope>NUCLEOTIDE SEQUENCE</scope>
    <source>
        <strain evidence="2">UTEX 1727</strain>
    </source>
</reference>
<feature type="region of interest" description="Disordered" evidence="1">
    <location>
        <begin position="467"/>
        <end position="486"/>
    </location>
</feature>
<feature type="compositionally biased region" description="Basic and acidic residues" evidence="1">
    <location>
        <begin position="1070"/>
        <end position="1082"/>
    </location>
</feature>
<feature type="compositionally biased region" description="Low complexity" evidence="1">
    <location>
        <begin position="96"/>
        <end position="111"/>
    </location>
</feature>
<dbReference type="AlphaFoldDB" id="A0A1W5IXE9"/>
<dbReference type="EMBL" id="KT232175">
    <property type="protein sequence ID" value="ALD82611.1"/>
    <property type="molecule type" value="Genomic_DNA"/>
</dbReference>
<sequence>MEAEPGEEANEGTVAQAPKQALPRQQQQQQQQQQAPLQQQSQDPQQEQHQPQQLQPYQQQRQQQSQQHQYQHQQPATTASPTRRPPPAVEPPAAEPMPRVMSIAQAQQAQQAGGGGGHLATRPPGAFPTLPAWSVTPPGIPLALRPLNLAPFAMRDSSPHGPAPVPRRVHNPHDGDDSGDDKDGMDLCEPGLAGSGALPSTVPRPPQRRGFVGGGRGVSAADADAGSPEEPPTVLQTSTGQPLLLRSVRSMVNSRAAELDPAGDLAARWLPHHCEAQPLPHVAPPQLPPLPPRQHHQHQQQPPHQQGPYGHYGGTDAGERVRRLAAAGSDPESGRWSAEPQPGYHPPYPGMPGVPAGLPVGTPDAHLHPHQHQYPSYNRTRMLQPPLPAPPPPPSLRPLARDSGLLRLPSGYPAPAHMDAGGAGAGAGAGAGGSGDYGAMDLADIPTTELPEGPIEVTVAVRVGSSGTRRARGGGGRSADEDSRSGYMRGAATGMFDVPRYLAGRDCIHNGTRWMSRSNFEKVGGSKMAKWYRSIRVLPDLEPLGEWLERHHLPVTKGPARRSRKRPNIGDSGDEQASGAGQDPAEGADATGSPEPAGLSPRGLPGAPPATAGAAATTASSAPATEPLGTSSNTGPGDGPGGGAFATAAEAAAAAAFGGARQPGRGGSSGGGAEPLPVERSLPPYVSRLGAPSEERFLQRLLNTLSPSQSAPLPLPRQAQPPPHEKYSAALPSHPASVAAAVNNTAAADDAAAAAESYEPSDRTGRAQAPQAAGAGAATAPFAGAGGPLGRPTPDADTSSATELAALRWRVLRPQHRSAEPGDLDPPESPPRAPRPAGHPGQWCGPSLEPRGQEHSWRRHDSGGLQQRLGPGSARPAYGESLPYTHTAEDAGEEGQREHGGFAVSGLALEIRRPLAGARRPSGQIQEHMEEERQPRPRRLPAGDGGSGSSARPQPVPTEWAWRTEERHEQTDEANEHLQGDREPRGSGGVYRSHHYQPAARRSDDSPPPPPPREPPYKWNPYPAAEAPSRLACYRGLQLPAGAVAAAAAVELRDSLREPRPEPGGDDDAYERREYYSDRDPPFQRMQRRRIDSAGTAADTHHDIRAGQSGGGGGYAHQQQHRAAAAGLDDYPTRRRALQQTRAPPLDHNDNDNDDDDGGGGGGDDERRPQWQAPNPYSQPGGGPPSPPRWRHQQGHQLQPHRSSPPRYEHTGYGYGYQLGVAYDDRDHPARRPQPAPAQARPQKTSGARMRDVREETSQ</sequence>
<evidence type="ECO:0000256" key="1">
    <source>
        <dbReference type="SAM" id="MobiDB-lite"/>
    </source>
</evidence>
<feature type="region of interest" description="Disordered" evidence="1">
    <location>
        <begin position="277"/>
        <end position="412"/>
    </location>
</feature>
<feature type="compositionally biased region" description="Low complexity" evidence="1">
    <location>
        <begin position="736"/>
        <end position="755"/>
    </location>
</feature>
<protein>
    <submittedName>
        <fullName evidence="2">RegA</fullName>
    </submittedName>
</protein>
<proteinExistence type="predicted"/>